<evidence type="ECO:0000256" key="4">
    <source>
        <dbReference type="ARBA" id="ARBA00022737"/>
    </source>
</evidence>
<evidence type="ECO:0000256" key="6">
    <source>
        <dbReference type="PROSITE-ProRule" id="PRU00076"/>
    </source>
</evidence>
<dbReference type="RefSeq" id="XP_019055226.1">
    <property type="nucleotide sequence ID" value="XM_019199681.1"/>
</dbReference>
<dbReference type="PROSITE" id="PS01187">
    <property type="entry name" value="EGF_CA"/>
    <property type="match status" value="1"/>
</dbReference>
<name>A0A1U8QAW2_NELNU</name>
<dbReference type="Gene3D" id="1.10.510.10">
    <property type="entry name" value="Transferase(Phosphotransferase) domain 1"/>
    <property type="match status" value="1"/>
</dbReference>
<evidence type="ECO:0000256" key="3">
    <source>
        <dbReference type="ARBA" id="ARBA00022729"/>
    </source>
</evidence>
<dbReference type="GO" id="GO:0030247">
    <property type="term" value="F:polysaccharide binding"/>
    <property type="evidence" value="ECO:0007669"/>
    <property type="project" value="InterPro"/>
</dbReference>
<organism evidence="10 11">
    <name type="scientific">Nelumbo nucifera</name>
    <name type="common">Sacred lotus</name>
    <dbReference type="NCBI Taxonomy" id="4432"/>
    <lineage>
        <taxon>Eukaryota</taxon>
        <taxon>Viridiplantae</taxon>
        <taxon>Streptophyta</taxon>
        <taxon>Embryophyta</taxon>
        <taxon>Tracheophyta</taxon>
        <taxon>Spermatophyta</taxon>
        <taxon>Magnoliopsida</taxon>
        <taxon>Proteales</taxon>
        <taxon>Nelumbonaceae</taxon>
        <taxon>Nelumbo</taxon>
    </lineage>
</organism>
<evidence type="ECO:0000313" key="11">
    <source>
        <dbReference type="RefSeq" id="XP_019055226.1"/>
    </source>
</evidence>
<dbReference type="SMART" id="SM00181">
    <property type="entry name" value="EGF"/>
    <property type="match status" value="2"/>
</dbReference>
<dbReference type="GO" id="GO:0004672">
    <property type="term" value="F:protein kinase activity"/>
    <property type="evidence" value="ECO:0007669"/>
    <property type="project" value="InterPro"/>
</dbReference>
<reference evidence="11" key="1">
    <citation type="submission" date="2025-08" db="UniProtKB">
        <authorList>
            <consortium name="RefSeq"/>
        </authorList>
    </citation>
    <scope>IDENTIFICATION</scope>
</reference>
<dbReference type="Pfam" id="PF07645">
    <property type="entry name" value="EGF_CA"/>
    <property type="match status" value="1"/>
</dbReference>
<dbReference type="PANTHER" id="PTHR33491">
    <property type="entry name" value="OSJNBA0016N04.9 PROTEIN"/>
    <property type="match status" value="1"/>
</dbReference>
<evidence type="ECO:0000256" key="5">
    <source>
        <dbReference type="ARBA" id="ARBA00023157"/>
    </source>
</evidence>
<feature type="chain" id="PRO_5010587997" evidence="8">
    <location>
        <begin position="19"/>
        <end position="497"/>
    </location>
</feature>
<gene>
    <name evidence="11" type="primary">LOC109115528</name>
</gene>
<dbReference type="CDD" id="cd00054">
    <property type="entry name" value="EGF_CA"/>
    <property type="match status" value="1"/>
</dbReference>
<dbReference type="InterPro" id="IPR025287">
    <property type="entry name" value="WAK_GUB"/>
</dbReference>
<dbReference type="OMA" id="HREIMEF"/>
<dbReference type="Gene3D" id="2.10.25.10">
    <property type="entry name" value="Laminin"/>
    <property type="match status" value="2"/>
</dbReference>
<dbReference type="AlphaFoldDB" id="A0A1U8QAW2"/>
<dbReference type="GO" id="GO:0005509">
    <property type="term" value="F:calcium ion binding"/>
    <property type="evidence" value="ECO:0007669"/>
    <property type="project" value="InterPro"/>
</dbReference>
<comment type="caution">
    <text evidence="6">Lacks conserved residue(s) required for the propagation of feature annotation.</text>
</comment>
<dbReference type="InterPro" id="IPR000152">
    <property type="entry name" value="EGF-type_Asp/Asn_hydroxyl_site"/>
</dbReference>
<dbReference type="GeneID" id="109115528"/>
<evidence type="ECO:0000256" key="7">
    <source>
        <dbReference type="SAM" id="MobiDB-lite"/>
    </source>
</evidence>
<dbReference type="InterPro" id="IPR049883">
    <property type="entry name" value="NOTCH1_EGF-like"/>
</dbReference>
<dbReference type="PROSITE" id="PS50026">
    <property type="entry name" value="EGF_3"/>
    <property type="match status" value="1"/>
</dbReference>
<feature type="domain" description="EGF-like" evidence="9">
    <location>
        <begin position="296"/>
        <end position="330"/>
    </location>
</feature>
<feature type="region of interest" description="Disordered" evidence="7">
    <location>
        <begin position="477"/>
        <end position="497"/>
    </location>
</feature>
<dbReference type="Pfam" id="PF00069">
    <property type="entry name" value="Pkinase"/>
    <property type="match status" value="1"/>
</dbReference>
<dbReference type="OrthoDB" id="4062651at2759"/>
<dbReference type="GO" id="GO:0005524">
    <property type="term" value="F:ATP binding"/>
    <property type="evidence" value="ECO:0007669"/>
    <property type="project" value="InterPro"/>
</dbReference>
<keyword evidence="10" id="KW-1185">Reference proteome</keyword>
<keyword evidence="2 6" id="KW-0245">EGF-like domain</keyword>
<evidence type="ECO:0000259" key="9">
    <source>
        <dbReference type="PROSITE" id="PS50026"/>
    </source>
</evidence>
<protein>
    <submittedName>
        <fullName evidence="11">Wall-associated receptor kinase 2-like</fullName>
    </submittedName>
</protein>
<keyword evidence="4" id="KW-0677">Repeat</keyword>
<dbReference type="KEGG" id="nnu:109115528"/>
<dbReference type="FunFam" id="2.10.25.10:FF:000628">
    <property type="entry name" value="Wall-associated receptor kinase 2"/>
    <property type="match status" value="1"/>
</dbReference>
<dbReference type="Proteomes" id="UP000189703">
    <property type="component" value="Unplaced"/>
</dbReference>
<keyword evidence="5" id="KW-1015">Disulfide bond</keyword>
<dbReference type="SMART" id="SM00179">
    <property type="entry name" value="EGF_CA"/>
    <property type="match status" value="1"/>
</dbReference>
<sequence length="497" mass="55407">MALVLLLLQLLFLRPASAKSSNMSMTMARPGCQERCRDVTIPYPFGIGDSNCYKQGYNLTCEEGKLFIDTGNNRQQVLEISLGGQLRMYAAISYKCYSSVHESDRRDSFTSIINLQSLPYTISDTSTRFMAIGCDTIASINGFTSSNRNSTVGCSMLCGDRESVVNGSCSGIGCCQTFIPKGLKKMNLELGTNNAHREIMEFDWWCDYALLVEGNWYQFSMADLEHFHLGEKASVVPVVLDWSIENYTCENISRDDPSFACGKNSDCVNSPNGLGYICNCSQGYRGNPYLENGCQDIDECADKSMNDCLGICRNTPGSYNCSCPPGSKGDGRRFPCKKKQFPVDQVIIEYIHLAIDKTHLTTVVQGTFGYLDPEYFRSCRFTEKSDVYSFGVVLVELLTGEKPISPIGPQEWKNLAAYFVSSVEENCLDNILDPQIVREDRKEEIQVVSDLARRCLNLNGKKRPTMKDVALGLEGLRKSEGQPLAQQNAQDDRRSIS</sequence>
<dbReference type="InterPro" id="IPR011009">
    <property type="entry name" value="Kinase-like_dom_sf"/>
</dbReference>
<feature type="signal peptide" evidence="8">
    <location>
        <begin position="1"/>
        <end position="18"/>
    </location>
</feature>
<dbReference type="Pfam" id="PF13947">
    <property type="entry name" value="GUB_WAK_bind"/>
    <property type="match status" value="1"/>
</dbReference>
<dbReference type="InterPro" id="IPR000742">
    <property type="entry name" value="EGF"/>
</dbReference>
<dbReference type="SUPFAM" id="SSF56112">
    <property type="entry name" value="Protein kinase-like (PK-like)"/>
    <property type="match status" value="1"/>
</dbReference>
<dbReference type="InterPro" id="IPR000719">
    <property type="entry name" value="Prot_kinase_dom"/>
</dbReference>
<dbReference type="InParanoid" id="A0A1U8QAW2"/>
<proteinExistence type="predicted"/>
<evidence type="ECO:0000256" key="2">
    <source>
        <dbReference type="ARBA" id="ARBA00022536"/>
    </source>
</evidence>
<dbReference type="InterPro" id="IPR018097">
    <property type="entry name" value="EGF_Ca-bd_CS"/>
</dbReference>
<evidence type="ECO:0000256" key="1">
    <source>
        <dbReference type="ARBA" id="ARBA00004167"/>
    </source>
</evidence>
<keyword evidence="3 8" id="KW-0732">Signal</keyword>
<dbReference type="FunFam" id="2.10.25.10:FF:000038">
    <property type="entry name" value="Fibrillin 2"/>
    <property type="match status" value="1"/>
</dbReference>
<evidence type="ECO:0000256" key="8">
    <source>
        <dbReference type="SAM" id="SignalP"/>
    </source>
</evidence>
<dbReference type="SUPFAM" id="SSF57196">
    <property type="entry name" value="EGF/Laminin"/>
    <property type="match status" value="1"/>
</dbReference>
<dbReference type="GO" id="GO:0005886">
    <property type="term" value="C:plasma membrane"/>
    <property type="evidence" value="ECO:0000318"/>
    <property type="project" value="GO_Central"/>
</dbReference>
<accession>A0A1U8QAW2</accession>
<dbReference type="InterPro" id="IPR001881">
    <property type="entry name" value="EGF-like_Ca-bd_dom"/>
</dbReference>
<dbReference type="GO" id="GO:0007166">
    <property type="term" value="P:cell surface receptor signaling pathway"/>
    <property type="evidence" value="ECO:0000318"/>
    <property type="project" value="GO_Central"/>
</dbReference>
<comment type="subcellular location">
    <subcellularLocation>
        <location evidence="1">Membrane</location>
        <topology evidence="1">Single-pass membrane protein</topology>
    </subcellularLocation>
</comment>
<dbReference type="PROSITE" id="PS00010">
    <property type="entry name" value="ASX_HYDROXYL"/>
    <property type="match status" value="1"/>
</dbReference>
<evidence type="ECO:0000313" key="10">
    <source>
        <dbReference type="Proteomes" id="UP000189703"/>
    </source>
</evidence>